<keyword evidence="3 6" id="KW-0812">Transmembrane</keyword>
<dbReference type="GO" id="GO:0005886">
    <property type="term" value="C:plasma membrane"/>
    <property type="evidence" value="ECO:0007669"/>
    <property type="project" value="UniProtKB-SubCell"/>
</dbReference>
<evidence type="ECO:0000256" key="3">
    <source>
        <dbReference type="ARBA" id="ARBA00022692"/>
    </source>
</evidence>
<dbReference type="GeneID" id="7017934"/>
<comment type="subcellular location">
    <subcellularLocation>
        <location evidence="1">Cell membrane</location>
        <topology evidence="1">Multi-pass membrane protein</topology>
    </subcellularLocation>
</comment>
<dbReference type="STRING" id="523850.TON_0272"/>
<dbReference type="RefSeq" id="WP_012571230.1">
    <property type="nucleotide sequence ID" value="NC_011529.1"/>
</dbReference>
<feature type="transmembrane region" description="Helical" evidence="6">
    <location>
        <begin position="38"/>
        <end position="59"/>
    </location>
</feature>
<dbReference type="GO" id="GO:0015075">
    <property type="term" value="F:monoatomic ion transmembrane transporter activity"/>
    <property type="evidence" value="ECO:0007669"/>
    <property type="project" value="InterPro"/>
</dbReference>
<dbReference type="PATRIC" id="fig|523850.10.peg.274"/>
<proteinExistence type="predicted"/>
<evidence type="ECO:0000256" key="6">
    <source>
        <dbReference type="SAM" id="Phobius"/>
    </source>
</evidence>
<evidence type="ECO:0000256" key="5">
    <source>
        <dbReference type="ARBA" id="ARBA00023136"/>
    </source>
</evidence>
<reference evidence="7 8" key="1">
    <citation type="journal article" date="2008" name="J. Bacteriol.">
        <title>The complete genome sequence of Thermococcus onnurineus NA1 reveals a mixed heterotrophic and carboxydotrophic metabolism.</title>
        <authorList>
            <person name="Lee H.S."/>
            <person name="Kang S.G."/>
            <person name="Bae S.S."/>
            <person name="Lim J.K."/>
            <person name="Cho Y."/>
            <person name="Kim Y.J."/>
            <person name="Jeon J.H."/>
            <person name="Cha S.S."/>
            <person name="Kwon K.K."/>
            <person name="Kim H.T."/>
            <person name="Park C.J."/>
            <person name="Lee H.W."/>
            <person name="Kim S.I."/>
            <person name="Chun J."/>
            <person name="Colwell R.R."/>
            <person name="Kim S.J."/>
            <person name="Lee J.H."/>
        </authorList>
    </citation>
    <scope>NUCLEOTIDE SEQUENCE [LARGE SCALE GENOMIC DNA]</scope>
    <source>
        <strain evidence="7 8">NA1</strain>
    </source>
</reference>
<evidence type="ECO:0000256" key="1">
    <source>
        <dbReference type="ARBA" id="ARBA00004651"/>
    </source>
</evidence>
<evidence type="ECO:0000256" key="4">
    <source>
        <dbReference type="ARBA" id="ARBA00022989"/>
    </source>
</evidence>
<keyword evidence="4 6" id="KW-1133">Transmembrane helix</keyword>
<evidence type="ECO:0000256" key="2">
    <source>
        <dbReference type="ARBA" id="ARBA00022475"/>
    </source>
</evidence>
<gene>
    <name evidence="7" type="ordered locus">TON_0272</name>
</gene>
<dbReference type="InterPro" id="IPR007208">
    <property type="entry name" value="MrpF/PhaF-like"/>
</dbReference>
<keyword evidence="2" id="KW-1003">Cell membrane</keyword>
<sequence length="94" mass="10447">MSLESQFFLLMKFVIPVYLLAFIIYAVRAFKGPTIADIILAVDCLSFDVAAFMAILAVYFKSVYLVSGAMILALWGYLLDIYIAKHLVSKEVGA</sequence>
<evidence type="ECO:0000313" key="7">
    <source>
        <dbReference type="EMBL" id="ACJ15757.1"/>
    </source>
</evidence>
<name>B6YT70_THEON</name>
<feature type="transmembrane region" description="Helical" evidence="6">
    <location>
        <begin position="65"/>
        <end position="84"/>
    </location>
</feature>
<feature type="transmembrane region" description="Helical" evidence="6">
    <location>
        <begin position="6"/>
        <end position="26"/>
    </location>
</feature>
<dbReference type="Pfam" id="PF04066">
    <property type="entry name" value="MrpF_PhaF"/>
    <property type="match status" value="1"/>
</dbReference>
<organism evidence="7 8">
    <name type="scientific">Thermococcus onnurineus (strain NA1)</name>
    <dbReference type="NCBI Taxonomy" id="523850"/>
    <lineage>
        <taxon>Archaea</taxon>
        <taxon>Methanobacteriati</taxon>
        <taxon>Methanobacteriota</taxon>
        <taxon>Thermococci</taxon>
        <taxon>Thermococcales</taxon>
        <taxon>Thermococcaceae</taxon>
        <taxon>Thermococcus</taxon>
    </lineage>
</organism>
<keyword evidence="5 6" id="KW-0472">Membrane</keyword>
<dbReference type="KEGG" id="ton:TON_0272"/>
<dbReference type="Proteomes" id="UP000002727">
    <property type="component" value="Chromosome"/>
</dbReference>
<accession>B6YT70</accession>
<dbReference type="eggNOG" id="arCOG03121">
    <property type="taxonomic scope" value="Archaea"/>
</dbReference>
<dbReference type="AlphaFoldDB" id="B6YT70"/>
<evidence type="ECO:0000313" key="8">
    <source>
        <dbReference type="Proteomes" id="UP000002727"/>
    </source>
</evidence>
<dbReference type="OrthoDB" id="84883at2157"/>
<protein>
    <submittedName>
        <fullName evidence="7">Hypothetical Na+/H+ antiporter MnhF subunit</fullName>
    </submittedName>
</protein>
<keyword evidence="8" id="KW-1185">Reference proteome</keyword>
<dbReference type="HOGENOM" id="CLU_125825_5_0_2"/>
<dbReference type="EMBL" id="CP000855">
    <property type="protein sequence ID" value="ACJ15757.1"/>
    <property type="molecule type" value="Genomic_DNA"/>
</dbReference>